<evidence type="ECO:0000256" key="1">
    <source>
        <dbReference type="SAM" id="MobiDB-lite"/>
    </source>
</evidence>
<accession>A0A6G9XXA3</accession>
<evidence type="ECO:0000259" key="2">
    <source>
        <dbReference type="PROSITE" id="PS51820"/>
    </source>
</evidence>
<dbReference type="InterPro" id="IPR013783">
    <property type="entry name" value="Ig-like_fold"/>
</dbReference>
<dbReference type="PROSITE" id="PS51820">
    <property type="entry name" value="PA14"/>
    <property type="match status" value="2"/>
</dbReference>
<dbReference type="InterPro" id="IPR006530">
    <property type="entry name" value="YD"/>
</dbReference>
<dbReference type="InterPro" id="IPR037524">
    <property type="entry name" value="PA14/GLEYA"/>
</dbReference>
<feature type="domain" description="PA14" evidence="2">
    <location>
        <begin position="817"/>
        <end position="961"/>
    </location>
</feature>
<dbReference type="SMART" id="SM00758">
    <property type="entry name" value="PA14"/>
    <property type="match status" value="2"/>
</dbReference>
<dbReference type="InterPro" id="IPR050708">
    <property type="entry name" value="T6SS_VgrG/RHS"/>
</dbReference>
<dbReference type="EMBL" id="CP046171">
    <property type="protein sequence ID" value="QIS05500.1"/>
    <property type="molecule type" value="Genomic_DNA"/>
</dbReference>
<dbReference type="SUPFAM" id="SSF56988">
    <property type="entry name" value="Anthrax protective antigen"/>
    <property type="match status" value="2"/>
</dbReference>
<feature type="domain" description="PA14" evidence="2">
    <location>
        <begin position="254"/>
        <end position="413"/>
    </location>
</feature>
<organism evidence="3 4">
    <name type="scientific">Nocardia brasiliensis</name>
    <dbReference type="NCBI Taxonomy" id="37326"/>
    <lineage>
        <taxon>Bacteria</taxon>
        <taxon>Bacillati</taxon>
        <taxon>Actinomycetota</taxon>
        <taxon>Actinomycetes</taxon>
        <taxon>Mycobacteriales</taxon>
        <taxon>Nocardiaceae</taxon>
        <taxon>Nocardia</taxon>
    </lineage>
</organism>
<dbReference type="PANTHER" id="PTHR32305">
    <property type="match status" value="1"/>
</dbReference>
<reference evidence="3 4" key="1">
    <citation type="journal article" date="2019" name="ACS Chem. Biol.">
        <title>Identification and Mobilization of a Cryptic Antibiotic Biosynthesis Gene Locus from a Human-Pathogenic Nocardia Isolate.</title>
        <authorList>
            <person name="Herisse M."/>
            <person name="Ishida K."/>
            <person name="Porter J.L."/>
            <person name="Howden B."/>
            <person name="Hertweck C."/>
            <person name="Stinear T.P."/>
            <person name="Pidot S.J."/>
        </authorList>
    </citation>
    <scope>NUCLEOTIDE SEQUENCE [LARGE SCALE GENOMIC DNA]</scope>
    <source>
        <strain evidence="3 4">AUSMDU00024985</strain>
    </source>
</reference>
<dbReference type="NCBIfam" id="TIGR01643">
    <property type="entry name" value="YD_repeat_2x"/>
    <property type="match status" value="2"/>
</dbReference>
<dbReference type="NCBIfam" id="TIGR03696">
    <property type="entry name" value="Rhs_assc_core"/>
    <property type="match status" value="1"/>
</dbReference>
<feature type="region of interest" description="Disordered" evidence="1">
    <location>
        <begin position="971"/>
        <end position="991"/>
    </location>
</feature>
<gene>
    <name evidence="3" type="ORF">F5X71_27150</name>
</gene>
<dbReference type="InterPro" id="IPR022385">
    <property type="entry name" value="Rhs_assc_core"/>
</dbReference>
<dbReference type="RefSeq" id="WP_167464571.1">
    <property type="nucleotide sequence ID" value="NZ_CP046171.1"/>
</dbReference>
<protein>
    <recommendedName>
        <fullName evidence="2">PA14 domain-containing protein</fullName>
    </recommendedName>
</protein>
<dbReference type="Gene3D" id="3.90.182.10">
    <property type="entry name" value="Toxin - Anthrax Protective Antigen,domain 1"/>
    <property type="match status" value="2"/>
</dbReference>
<name>A0A6G9XXA3_NOCBR</name>
<sequence>MNLRRQGNASVRWFPANWYRSSAVALSVLLVATLAQIMVSPPGTAAPLTPRAVPLLASGDSPSSKLELEPDTPLLDADFVPLARAGTVDSPGVGPRQRAQEGPKTVLVAPADDAILASETPMLKVAVTGAAEGTKYCFKVSTGFDGRTGSVAQSGCLPDPQWTVPRNVVANGGRYTWTVETVAKDAQIPTPADWVGHFTIDQRTGDPGPTPTDSLGPVTVNLFNGNVRFDAPGPIFSALGGHAGVTFAYNSRQSAPGGVRASYFNDPAHNGVPGDVPVLVRTESQVDLHWGNKWNDETNRDPLPPGLVDDWYVIRWEGYFQAPVAGDYRFAGAHTPGAKIWVGDRLVYNNPEAGGIFHDKFTEAGPKRDDEVTLAAGQRVPIKVELYHHSADPPAMVLWVKSTQGAPSLRIHNLVPRIVPSQWLYPADPAPLPAGWTLAMPASAYSHAAMLDGAVVLTDGAGGKHSWAKTAGGYRAPPGRDGVVAFDTKGRLSVSENGVVSLFHADGTLAEVSTVLDSKRPASLQYRYNGSPSRLTEIVDPVSGRSHKLYYNTDGSNACYGGASLPPGANSAPLQQLCRITYWDGTETRLWYLLNVLARIENPGAAIQDFSYLNLADVQQEYRETSSEIKRQELLASIGPLSFVRGNLGHDWASIQQFPSQALVHTAIQYKKFVEEPGVPERLRAVAVTGPSPDGGNLGKRPTHYYGYDLRNRKSIVNIDGTGGLNSPPDRTVTWDDAGRLLASTDAVGDTVRAEWNAKDKQTASVDTTGRRSTVIYDHADRPSSEYGPAPEHCFNGQLPKPECARTMPHVSKSYDENLVGLESAFYDNPFTAGVPKEWGTGVGSPDGTLKRNWGSAPPIANKDGWSGRFMGEVKFPATGEYKLGFTVVDGARLWIDDVLIVDSWTDKRSTAVARTYTNKTADSWHRIRVDYYNRGGKTGALDFTWTPPGSGSAVTVPGQNLQPRYGLETSNISHNGSERAPSKKISTDFSDPKNGIDPVFGLAVSTTGDPGGVNLTGRKLFEKPGQGFLRELAANLPAGDLANPDKRGTSVYYGDNESRANPCDAKSAAVYQGGQLKTATGAKNSDGAANVIETVYDARGLMVATRTNNEPWSCVSYDARGRIVKKSFPAMGDQPARTVTYDHAVGGNPLKLKVSDNSGSTTTMIDLLGQTVAYTDASGVTTTTYDGAGRKISETTAVKTATSTLNYHWDDASRLTGLDLDGARVATPGYNAGILDRVVYGNRSNLAITHNDAGSTTGLSWKVSGSTLASTVTRLRDQRIIDEKVTDTANPGKPYDYSYTYDGVGRLVAANVPFHQLTFRFDGDNGCGPNKKAGLNTNRTSFTDSFNGAPAVTTNYCYDDADRLLSTTGATDLSFTYDSYGNATMVGTDTLGYDSTLRHVSTSTAAGRKVTYTRGVDDRIVARTVKDGSNPAQVTRYGFTSDEGGPDLILDSSSNLRQRVLKLPGGAVFTKNYSQDKATNWSYPNIHGDILFTTDGAAVRTGAIRLYDPYGRNIDPATGAFGDIPEPATAEGGMDFGWLGQNTVPVEHVASQQALEMGARTYLPILGRFLQVDPVLGGSANSYDYVNADPINTFDLTGTTAQQDIERAIQDVVSAVAEIGAMIGEIFGTQPSGSERGDEIGSSRWEFGDGSYYERVLIFEHLHLESGIVSKLEGGGLLSMSVLGLLAAVNPAAAIPTGIAAALVGIQVGAIVLGKNKDGSSDIYRPPGWPLWTPGPQR</sequence>
<proteinExistence type="predicted"/>
<dbReference type="InterPro" id="IPR011658">
    <property type="entry name" value="PA14_dom"/>
</dbReference>
<dbReference type="GO" id="GO:0005975">
    <property type="term" value="P:carbohydrate metabolic process"/>
    <property type="evidence" value="ECO:0007669"/>
    <property type="project" value="UniProtKB-ARBA"/>
</dbReference>
<dbReference type="Pfam" id="PF07691">
    <property type="entry name" value="PA14"/>
    <property type="match status" value="2"/>
</dbReference>
<dbReference type="Gene3D" id="2.60.40.10">
    <property type="entry name" value="Immunoglobulins"/>
    <property type="match status" value="1"/>
</dbReference>
<dbReference type="Proteomes" id="UP000501705">
    <property type="component" value="Chromosome"/>
</dbReference>
<evidence type="ECO:0000313" key="4">
    <source>
        <dbReference type="Proteomes" id="UP000501705"/>
    </source>
</evidence>
<dbReference type="Gene3D" id="2.180.10.10">
    <property type="entry name" value="RHS repeat-associated core"/>
    <property type="match status" value="1"/>
</dbReference>
<dbReference type="PANTHER" id="PTHR32305:SF15">
    <property type="entry name" value="PROTEIN RHSA-RELATED"/>
    <property type="match status" value="1"/>
</dbReference>
<evidence type="ECO:0000313" key="3">
    <source>
        <dbReference type="EMBL" id="QIS05500.1"/>
    </source>
</evidence>